<sequence>MINGFRGNPPALPSMQCSAYGSSSTGSGPPMRWLLWIALQLGIMGAVTYAGIYGDPPQPAALLVGFCLAALATGLLTVWFAHLRYRLFGGPKPLKREVPVPYPRNLAKSVQAQEAERREALGLDRDPEAVGTTRAFPTLPYRIEGEERRR</sequence>
<accession>A0ABU4RQL6</accession>
<dbReference type="RefSeq" id="WP_319845284.1">
    <property type="nucleotide sequence ID" value="NZ_JAXAFJ010000009.1"/>
</dbReference>
<protein>
    <submittedName>
        <fullName evidence="3">Uncharacterized protein</fullName>
    </submittedName>
</protein>
<feature type="transmembrane region" description="Helical" evidence="2">
    <location>
        <begin position="33"/>
        <end position="54"/>
    </location>
</feature>
<dbReference type="Proteomes" id="UP001274321">
    <property type="component" value="Unassembled WGS sequence"/>
</dbReference>
<organism evidence="3 4">
    <name type="scientific">Terrihabitans rhizophilus</name>
    <dbReference type="NCBI Taxonomy" id="3092662"/>
    <lineage>
        <taxon>Bacteria</taxon>
        <taxon>Pseudomonadati</taxon>
        <taxon>Pseudomonadota</taxon>
        <taxon>Alphaproteobacteria</taxon>
        <taxon>Hyphomicrobiales</taxon>
        <taxon>Terrihabitans</taxon>
    </lineage>
</organism>
<keyword evidence="4" id="KW-1185">Reference proteome</keyword>
<feature type="region of interest" description="Disordered" evidence="1">
    <location>
        <begin position="113"/>
        <end position="150"/>
    </location>
</feature>
<dbReference type="EMBL" id="JAXAFJ010000009">
    <property type="protein sequence ID" value="MDX6807162.1"/>
    <property type="molecule type" value="Genomic_DNA"/>
</dbReference>
<gene>
    <name evidence="3" type="ORF">SCD90_13910</name>
</gene>
<comment type="caution">
    <text evidence="3">The sequence shown here is derived from an EMBL/GenBank/DDBJ whole genome shotgun (WGS) entry which is preliminary data.</text>
</comment>
<feature type="transmembrane region" description="Helical" evidence="2">
    <location>
        <begin position="60"/>
        <end position="81"/>
    </location>
</feature>
<keyword evidence="2" id="KW-0812">Transmembrane</keyword>
<name>A0ABU4RQL6_9HYPH</name>
<proteinExistence type="predicted"/>
<keyword evidence="2" id="KW-1133">Transmembrane helix</keyword>
<feature type="compositionally biased region" description="Basic and acidic residues" evidence="1">
    <location>
        <begin position="114"/>
        <end position="128"/>
    </location>
</feature>
<evidence type="ECO:0000256" key="1">
    <source>
        <dbReference type="SAM" id="MobiDB-lite"/>
    </source>
</evidence>
<keyword evidence="2" id="KW-0472">Membrane</keyword>
<evidence type="ECO:0000313" key="3">
    <source>
        <dbReference type="EMBL" id="MDX6807162.1"/>
    </source>
</evidence>
<evidence type="ECO:0000256" key="2">
    <source>
        <dbReference type="SAM" id="Phobius"/>
    </source>
</evidence>
<reference evidence="3 4" key="1">
    <citation type="submission" date="2023-11" db="EMBL/GenBank/DDBJ databases">
        <authorList>
            <person name="Bao R."/>
        </authorList>
    </citation>
    <scope>NUCLEOTIDE SEQUENCE [LARGE SCALE GENOMIC DNA]</scope>
    <source>
        <strain evidence="3 4">PJ23</strain>
    </source>
</reference>
<evidence type="ECO:0000313" key="4">
    <source>
        <dbReference type="Proteomes" id="UP001274321"/>
    </source>
</evidence>